<name>A0A976R8E0_9VIRU</name>
<dbReference type="EMBL" id="OM869494">
    <property type="protein sequence ID" value="UPW36475.1"/>
    <property type="molecule type" value="Genomic_DNA"/>
</dbReference>
<feature type="region of interest" description="Disordered" evidence="1">
    <location>
        <begin position="1"/>
        <end position="38"/>
    </location>
</feature>
<proteinExistence type="predicted"/>
<dbReference type="Pfam" id="PF23343">
    <property type="entry name" value="REP_ORF2-G2P"/>
    <property type="match status" value="1"/>
</dbReference>
<dbReference type="InterPro" id="IPR056906">
    <property type="entry name" value="ORF2/G2P_dom"/>
</dbReference>
<organism evidence="3">
    <name type="scientific">Sigmofec virus UA08Rod_7365</name>
    <dbReference type="NCBI Taxonomy" id="2929245"/>
    <lineage>
        <taxon>Viruses</taxon>
        <taxon>Monodnaviria</taxon>
        <taxon>Sangervirae</taxon>
        <taxon>Phixviricota</taxon>
        <taxon>Malgrandaviricetes</taxon>
        <taxon>Petitvirales</taxon>
        <taxon>Microviridae</taxon>
    </lineage>
</organism>
<sequence>MPEAQRARATSRDSESNVKPCAGSAAAPQKAGRHQKRKGEALPSESCLLHNLIYNRQLTHTALGKEFKVFCEHPVKGYPCNKCRACKLRRVNEKMIVSIFAAAEYKKKGQFLTLTFNDEFLPDGLDHSIFAGFMKRLRRLDGTPDVKFHVAGEYGEQSGREHFHVLFYNHKYDIELVKRAWRDVYTGRDLGFVYDGTLTPKSIKYVSGYVNKKGYDPGSGKRPPYGRTSCNLPDGLKPDELVKMCSTGKIDYNGRKFSVPQVWRRRYRDIWRYLEQTRADCQLDDIMRHGYRKKLTPSEVIAIMDNRDRAMSLKRFRKKAHNV</sequence>
<evidence type="ECO:0000313" key="3">
    <source>
        <dbReference type="EMBL" id="UPW36475.1"/>
    </source>
</evidence>
<protein>
    <submittedName>
        <fullName evidence="3">Replication initiator protein</fullName>
    </submittedName>
</protein>
<feature type="domain" description="Replication-associated protein ORF2/G2P" evidence="2">
    <location>
        <begin position="111"/>
        <end position="213"/>
    </location>
</feature>
<reference evidence="3" key="1">
    <citation type="submission" date="2022-02" db="EMBL/GenBank/DDBJ databases">
        <title>Towards deciphering the DNA virus diversity associated with rodent species in the families Cricetidae and Heteromyidae.</title>
        <authorList>
            <person name="Lund M."/>
            <person name="Larsen B.B."/>
            <person name="Gryseels S."/>
            <person name="Kraberger S."/>
            <person name="Rowsey D.M."/>
            <person name="Steger L."/>
            <person name="Yule K.M."/>
            <person name="Upham N.S."/>
            <person name="Worobey M."/>
            <person name="Van Doorslaer K."/>
            <person name="Varsani A."/>
        </authorList>
    </citation>
    <scope>NUCLEOTIDE SEQUENCE</scope>
    <source>
        <strain evidence="3">UA08Rod_7365</strain>
    </source>
</reference>
<evidence type="ECO:0000259" key="2">
    <source>
        <dbReference type="Pfam" id="PF23343"/>
    </source>
</evidence>
<evidence type="ECO:0000256" key="1">
    <source>
        <dbReference type="SAM" id="MobiDB-lite"/>
    </source>
</evidence>
<accession>A0A976R8E0</accession>